<feature type="binding site" evidence="10">
    <location>
        <position position="161"/>
    </location>
    <ligand>
        <name>ATP</name>
        <dbReference type="ChEBI" id="CHEBI:30616"/>
    </ligand>
</feature>
<dbReference type="GO" id="GO:0000196">
    <property type="term" value="P:cell integrity MAPK cascade"/>
    <property type="evidence" value="ECO:0007669"/>
    <property type="project" value="UniProtKB-ARBA"/>
</dbReference>
<evidence type="ECO:0000259" key="12">
    <source>
        <dbReference type="PROSITE" id="PS50011"/>
    </source>
</evidence>
<dbReference type="PANTHER" id="PTHR24356:SF163">
    <property type="entry name" value="3-PHOSPHOINOSITIDE-DEPENDENT PROTEIN KINASE 1-RELATED"/>
    <property type="match status" value="1"/>
</dbReference>
<evidence type="ECO:0000256" key="6">
    <source>
        <dbReference type="ARBA" id="ARBA00022777"/>
    </source>
</evidence>
<evidence type="ECO:0000313" key="14">
    <source>
        <dbReference type="Proteomes" id="UP000094336"/>
    </source>
</evidence>
<reference evidence="14" key="1">
    <citation type="submission" date="2016-05" db="EMBL/GenBank/DDBJ databases">
        <title>Comparative genomics of biotechnologically important yeasts.</title>
        <authorList>
            <consortium name="DOE Joint Genome Institute"/>
            <person name="Riley R."/>
            <person name="Haridas S."/>
            <person name="Wolfe K.H."/>
            <person name="Lopes M.R."/>
            <person name="Hittinger C.T."/>
            <person name="Goker M."/>
            <person name="Salamov A."/>
            <person name="Wisecaver J."/>
            <person name="Long T.M."/>
            <person name="Aerts A.L."/>
            <person name="Barry K."/>
            <person name="Choi C."/>
            <person name="Clum A."/>
            <person name="Coughlan A.Y."/>
            <person name="Deshpande S."/>
            <person name="Douglass A.P."/>
            <person name="Hanson S.J."/>
            <person name="Klenk H.-P."/>
            <person name="Labutti K."/>
            <person name="Lapidus A."/>
            <person name="Lindquist E."/>
            <person name="Lipzen A."/>
            <person name="Meier-Kolthoff J.P."/>
            <person name="Ohm R.A."/>
            <person name="Otillar R.P."/>
            <person name="Pangilinan J."/>
            <person name="Peng Y."/>
            <person name="Rokas A."/>
            <person name="Rosa C.A."/>
            <person name="Scheuner C."/>
            <person name="Sibirny A.A."/>
            <person name="Slot J.C."/>
            <person name="Stielow J.B."/>
            <person name="Sun H."/>
            <person name="Kurtzman C.P."/>
            <person name="Blackwell M."/>
            <person name="Grigoriev I.V."/>
            <person name="Jeffries T.W."/>
        </authorList>
    </citation>
    <scope>NUCLEOTIDE SEQUENCE [LARGE SCALE GENOMIC DNA]</scope>
    <source>
        <strain evidence="14">NRRL Y-12698</strain>
    </source>
</reference>
<dbReference type="RefSeq" id="XP_018987052.1">
    <property type="nucleotide sequence ID" value="XM_019127985.1"/>
</dbReference>
<evidence type="ECO:0000256" key="7">
    <source>
        <dbReference type="ARBA" id="ARBA00022840"/>
    </source>
</evidence>
<dbReference type="Proteomes" id="UP000094336">
    <property type="component" value="Unassembled WGS sequence"/>
</dbReference>
<evidence type="ECO:0000256" key="9">
    <source>
        <dbReference type="ARBA" id="ARBA00048679"/>
    </source>
</evidence>
<dbReference type="InterPro" id="IPR039046">
    <property type="entry name" value="PDPK1"/>
</dbReference>
<keyword evidence="5 10" id="KW-0547">Nucleotide-binding</keyword>
<sequence>MSYPAPSMLNENSSDDSLGIVFDSYGNVAYSKELLVDDLELLPDPPLSPVPERLHISSRLSSMGSADHLVQTLPSTPTQRSPRPPYKAASSLHLNENEPLESSDEWVNRGAAEATRIQDGTASTIRRTVKDFAFGDSLGEGSYSTVVLATDKHSQKKYAVKTLDKRHIIKEKKVKYVNIEKNALNRLGQRDGIVHLFFTFQDEQSLYFVLEYAPHGELLGLVKKYGSLNEDVVRHFGAQMVDAIKYMHDQGIVHRDIKPENILLDDRMRITITDFGTAKMLEREGAKYPADCKATSFVGTAEYVSPELLNDKYTGKSADLWAFACIVFQMIAGKPPFKATNEYLTFQKIMKLQYAFTAGFPLVVRDLVKNLLRLKPQDRLTVRGIQNHYFFADIDWKDHDAVWNRPVPELGPYKVNPKSMMPIPELSKPKPRVYTRKSASTTPRIASGEFEDRPTTSRAPSAPLVVEERSGSPKIGTASSSKLGAGGSPGLVAAPLATGAAAAASVALSRKPADIIAKMPNKTLSDKLNEKPLASRQGLYRSKLEYIPGTNILRPQAMQIKHPSARRSTSNRSSLNSHVPAKAPEVPQMSALDLQWSDYFRSHDERVLKVSSVLMTQTTVDAFEKRYKGCLADSPLGYRAGSSSSSLLTQVVHGNVNGLRNMKNGLGLSGLVDADESEAILLNNAEEAPTSSTSDDSHKSASSRFKKMFLASHTAATPSVQQGTLEPRQRRMLLITTLGRALLLSTKYDAHHDSRHELRTELSLVHPSIRFKEVVADRKPSKAQNIGIFGIECYKTCFMFEVDKLDVSSCTTSLAKLRTMENERQVRIAISDDNPGGAGTATGHQAAMAAAHRAVSPDMLSLEDKPQGLLEPINITRETNTRKYTKSHARVPSGSGDLPQQGTLERMTSQRMRSHQSKHSGTKVDLTSGQLVNGLPAFSSSPLTSGKANYGLQAAELASSSLPHFHEAKRSSFTKDSIGTVLSGMNSRFRKR</sequence>
<evidence type="ECO:0000256" key="4">
    <source>
        <dbReference type="ARBA" id="ARBA00022679"/>
    </source>
</evidence>
<comment type="catalytic activity">
    <reaction evidence="9">
        <text>L-seryl-[protein] + ATP = O-phospho-L-seryl-[protein] + ADP + H(+)</text>
        <dbReference type="Rhea" id="RHEA:17989"/>
        <dbReference type="Rhea" id="RHEA-COMP:9863"/>
        <dbReference type="Rhea" id="RHEA-COMP:11604"/>
        <dbReference type="ChEBI" id="CHEBI:15378"/>
        <dbReference type="ChEBI" id="CHEBI:29999"/>
        <dbReference type="ChEBI" id="CHEBI:30616"/>
        <dbReference type="ChEBI" id="CHEBI:83421"/>
        <dbReference type="ChEBI" id="CHEBI:456216"/>
        <dbReference type="EC" id="2.7.11.1"/>
    </reaction>
</comment>
<dbReference type="InterPro" id="IPR008271">
    <property type="entry name" value="Ser/Thr_kinase_AS"/>
</dbReference>
<feature type="compositionally biased region" description="Low complexity" evidence="11">
    <location>
        <begin position="566"/>
        <end position="577"/>
    </location>
</feature>
<comment type="catalytic activity">
    <reaction evidence="8">
        <text>L-threonyl-[protein] + ATP = O-phospho-L-threonyl-[protein] + ADP + H(+)</text>
        <dbReference type="Rhea" id="RHEA:46608"/>
        <dbReference type="Rhea" id="RHEA-COMP:11060"/>
        <dbReference type="Rhea" id="RHEA-COMP:11605"/>
        <dbReference type="ChEBI" id="CHEBI:15378"/>
        <dbReference type="ChEBI" id="CHEBI:30013"/>
        <dbReference type="ChEBI" id="CHEBI:30616"/>
        <dbReference type="ChEBI" id="CHEBI:61977"/>
        <dbReference type="ChEBI" id="CHEBI:456216"/>
        <dbReference type="EC" id="2.7.11.1"/>
    </reaction>
</comment>
<dbReference type="Gene3D" id="3.30.200.20">
    <property type="entry name" value="Phosphorylase Kinase, domain 1"/>
    <property type="match status" value="1"/>
</dbReference>
<dbReference type="SMART" id="SM00220">
    <property type="entry name" value="S_TKc"/>
    <property type="match status" value="1"/>
</dbReference>
<dbReference type="InterPro" id="IPR017441">
    <property type="entry name" value="Protein_kinase_ATP_BS"/>
</dbReference>
<dbReference type="CDD" id="cd05581">
    <property type="entry name" value="STKc_PDK1"/>
    <property type="match status" value="1"/>
</dbReference>
<dbReference type="Gene3D" id="1.10.510.10">
    <property type="entry name" value="Transferase(Phosphotransferase) domain 1"/>
    <property type="match status" value="1"/>
</dbReference>
<protein>
    <recommendedName>
        <fullName evidence="2">non-specific serine/threonine protein kinase</fullName>
        <ecNumber evidence="2">2.7.11.1</ecNumber>
    </recommendedName>
</protein>
<dbReference type="PROSITE" id="PS00107">
    <property type="entry name" value="PROTEIN_KINASE_ATP"/>
    <property type="match status" value="1"/>
</dbReference>
<dbReference type="InterPro" id="IPR000719">
    <property type="entry name" value="Prot_kinase_dom"/>
</dbReference>
<dbReference type="FunFam" id="1.10.510.10:FF:000534">
    <property type="entry name" value="Serine/threonine-protein kinase PKH2"/>
    <property type="match status" value="1"/>
</dbReference>
<dbReference type="EC" id="2.7.11.1" evidence="2"/>
<dbReference type="PROSITE" id="PS00108">
    <property type="entry name" value="PROTEIN_KINASE_ST"/>
    <property type="match status" value="1"/>
</dbReference>
<dbReference type="SUPFAM" id="SSF56112">
    <property type="entry name" value="Protein kinase-like (PK-like)"/>
    <property type="match status" value="1"/>
</dbReference>
<feature type="region of interest" description="Disordered" evidence="11">
    <location>
        <begin position="560"/>
        <end position="583"/>
    </location>
</feature>
<evidence type="ECO:0000256" key="8">
    <source>
        <dbReference type="ARBA" id="ARBA00047899"/>
    </source>
</evidence>
<dbReference type="GeneID" id="30145838"/>
<dbReference type="AlphaFoldDB" id="A0A1E3QVW6"/>
<name>A0A1E3QVW6_9ASCO</name>
<dbReference type="STRING" id="984486.A0A1E3QVW6"/>
<dbReference type="OrthoDB" id="347657at2759"/>
<evidence type="ECO:0000256" key="10">
    <source>
        <dbReference type="PROSITE-ProRule" id="PRU10141"/>
    </source>
</evidence>
<dbReference type="GO" id="GO:0005524">
    <property type="term" value="F:ATP binding"/>
    <property type="evidence" value="ECO:0007669"/>
    <property type="project" value="UniProtKB-UniRule"/>
</dbReference>
<dbReference type="GO" id="GO:0004674">
    <property type="term" value="F:protein serine/threonine kinase activity"/>
    <property type="evidence" value="ECO:0007669"/>
    <property type="project" value="UniProtKB-KW"/>
</dbReference>
<proteinExistence type="inferred from homology"/>
<feature type="domain" description="Protein kinase" evidence="12">
    <location>
        <begin position="132"/>
        <end position="391"/>
    </location>
</feature>
<dbReference type="InterPro" id="IPR011009">
    <property type="entry name" value="Kinase-like_dom_sf"/>
</dbReference>
<evidence type="ECO:0000256" key="2">
    <source>
        <dbReference type="ARBA" id="ARBA00012513"/>
    </source>
</evidence>
<dbReference type="PANTHER" id="PTHR24356">
    <property type="entry name" value="SERINE/THREONINE-PROTEIN KINASE"/>
    <property type="match status" value="1"/>
</dbReference>
<evidence type="ECO:0000313" key="13">
    <source>
        <dbReference type="EMBL" id="ODQ81724.1"/>
    </source>
</evidence>
<keyword evidence="7 10" id="KW-0067">ATP-binding</keyword>
<dbReference type="FunFam" id="3.30.200.20:FF:000128">
    <property type="entry name" value="Serine/threonine-protein kinase ksg1"/>
    <property type="match status" value="1"/>
</dbReference>
<keyword evidence="6" id="KW-0418">Kinase</keyword>
<accession>A0A1E3QVW6</accession>
<dbReference type="GO" id="GO:0030447">
    <property type="term" value="P:filamentous growth"/>
    <property type="evidence" value="ECO:0007669"/>
    <property type="project" value="UniProtKB-ARBA"/>
</dbReference>
<evidence type="ECO:0000256" key="11">
    <source>
        <dbReference type="SAM" id="MobiDB-lite"/>
    </source>
</evidence>
<evidence type="ECO:0000256" key="1">
    <source>
        <dbReference type="ARBA" id="ARBA00010006"/>
    </source>
</evidence>
<keyword evidence="14" id="KW-1185">Reference proteome</keyword>
<keyword evidence="3" id="KW-0723">Serine/threonine-protein kinase</keyword>
<feature type="region of interest" description="Disordered" evidence="11">
    <location>
        <begin position="879"/>
        <end position="902"/>
    </location>
</feature>
<evidence type="ECO:0000256" key="5">
    <source>
        <dbReference type="ARBA" id="ARBA00022741"/>
    </source>
</evidence>
<feature type="region of interest" description="Disordered" evidence="11">
    <location>
        <begin position="421"/>
        <end position="485"/>
    </location>
</feature>
<dbReference type="PROSITE" id="PS50011">
    <property type="entry name" value="PROTEIN_KINASE_DOM"/>
    <property type="match status" value="1"/>
</dbReference>
<dbReference type="InterPro" id="IPR050236">
    <property type="entry name" value="Ser_Thr_kinase_AGC"/>
</dbReference>
<organism evidence="13 14">
    <name type="scientific">Babjeviella inositovora NRRL Y-12698</name>
    <dbReference type="NCBI Taxonomy" id="984486"/>
    <lineage>
        <taxon>Eukaryota</taxon>
        <taxon>Fungi</taxon>
        <taxon>Dikarya</taxon>
        <taxon>Ascomycota</taxon>
        <taxon>Saccharomycotina</taxon>
        <taxon>Pichiomycetes</taxon>
        <taxon>Serinales incertae sedis</taxon>
        <taxon>Babjeviella</taxon>
    </lineage>
</organism>
<dbReference type="Pfam" id="PF00069">
    <property type="entry name" value="Pkinase"/>
    <property type="match status" value="1"/>
</dbReference>
<dbReference type="EMBL" id="KV454427">
    <property type="protein sequence ID" value="ODQ81724.1"/>
    <property type="molecule type" value="Genomic_DNA"/>
</dbReference>
<keyword evidence="4" id="KW-0808">Transferase</keyword>
<comment type="similarity">
    <text evidence="1">Belongs to the protein kinase superfamily. AGC Ser/Thr protein kinase family. PDPK1 subfamily.</text>
</comment>
<gene>
    <name evidence="13" type="ORF">BABINDRAFT_159972</name>
</gene>
<evidence type="ECO:0000256" key="3">
    <source>
        <dbReference type="ARBA" id="ARBA00022527"/>
    </source>
</evidence>